<dbReference type="RefSeq" id="WP_072222553.1">
    <property type="nucleotide sequence ID" value="NZ_FAYN01000017.1"/>
</dbReference>
<protein>
    <submittedName>
        <fullName evidence="1">Tricarballylate utilization 4Fe-4S protein TcuB</fullName>
    </submittedName>
</protein>
<dbReference type="NCBIfam" id="TIGR02484">
    <property type="entry name" value="CitB"/>
    <property type="match status" value="1"/>
</dbReference>
<sequence length="355" mass="40948">MKITKIYEDANKSCIICNSCRYCEGLCAVFPAMEKKREFSLTDMDYLANLCHQCSECFYDCQYAPPHEFNVSIPKQFAALRQYSYEKYSFPNFLGSAFRKNAVLTTIVLILCLFFGFWSASSYDGESINGNFFAVVSYEYMVSVFSIVSLLVCIALFGGIIKFYRAIEIKNVNFKVFVQSIKDAMTLKYLGGHKNEGCTYPNEKRSNIRKIFHHFTAYGFLFCFIATCLGAIYHHFLNLVAPYDITQLPKIFGILGGIMLCIGSLGLFVLKCIADKNIIDEQSVSMDYTFIFMLFLVSFTGILLMFLKHSFFLSYALWFHLSCVLAFFIMMPYSKFIHMFYRFIALLKYNSEEEI</sequence>
<evidence type="ECO:0000313" key="1">
    <source>
        <dbReference type="EMBL" id="ECQ7360346.1"/>
    </source>
</evidence>
<dbReference type="Gene3D" id="1.20.950.20">
    <property type="entry name" value="Transmembrane di-heme cytochromes, Chain C"/>
    <property type="match status" value="1"/>
</dbReference>
<organism evidence="1">
    <name type="scientific">Campylobacter coli</name>
    <dbReference type="NCBI Taxonomy" id="195"/>
    <lineage>
        <taxon>Bacteria</taxon>
        <taxon>Pseudomonadati</taxon>
        <taxon>Campylobacterota</taxon>
        <taxon>Epsilonproteobacteria</taxon>
        <taxon>Campylobacterales</taxon>
        <taxon>Campylobacteraceae</taxon>
        <taxon>Campylobacter</taxon>
    </lineage>
</organism>
<dbReference type="InterPro" id="IPR012830">
    <property type="entry name" value="Citrate_utilization_prot_B"/>
</dbReference>
<dbReference type="EMBL" id="AAKCQV010000003">
    <property type="protein sequence ID" value="ECQ7360346.1"/>
    <property type="molecule type" value="Genomic_DNA"/>
</dbReference>
<dbReference type="AlphaFoldDB" id="A0A5Y8R583"/>
<reference evidence="1" key="1">
    <citation type="submission" date="2019-08" db="EMBL/GenBank/DDBJ databases">
        <authorList>
            <person name="Ashton P.M."/>
            <person name="Dallman T."/>
            <person name="Nair S."/>
            <person name="De Pinna E."/>
            <person name="Peters T."/>
            <person name="Grant K."/>
        </authorList>
    </citation>
    <scope>NUCLEOTIDE SEQUENCE</scope>
    <source>
        <strain evidence="1">241883</strain>
    </source>
</reference>
<accession>A0A5Y8R583</accession>
<name>A0A5Y8R583_CAMCO</name>
<gene>
    <name evidence="1" type="primary">tcuB</name>
    <name evidence="1" type="ORF">F0E85_01785</name>
</gene>
<dbReference type="SUPFAM" id="SSF103501">
    <property type="entry name" value="Respiratory nitrate reductase 1 gamma chain"/>
    <property type="match status" value="1"/>
</dbReference>
<comment type="caution">
    <text evidence="1">The sequence shown here is derived from an EMBL/GenBank/DDBJ whole genome shotgun (WGS) entry which is preliminary data.</text>
</comment>
<proteinExistence type="predicted"/>
<dbReference type="InterPro" id="IPR036197">
    <property type="entry name" value="NarG-like_sf"/>
</dbReference>